<dbReference type="KEGG" id="acoa:RB602_01040"/>
<evidence type="ECO:0000313" key="1">
    <source>
        <dbReference type="EMBL" id="WOE75330.1"/>
    </source>
</evidence>
<dbReference type="AlphaFoldDB" id="A0AA97I1I4"/>
<sequence>MHWFRSHGFAIAPALSSLATMAMTPVLMQMLVPEGSVMLISLCSSDGVEQTIAVPLGDDEPGPMDQCQTACHAMCSRKDQVKPGYKPKV</sequence>
<gene>
    <name evidence="1" type="ORF">RB602_01040</name>
</gene>
<dbReference type="EMBL" id="CP136594">
    <property type="protein sequence ID" value="WOE75330.1"/>
    <property type="molecule type" value="Genomic_DNA"/>
</dbReference>
<name>A0AA97I1I4_9SPHN</name>
<proteinExistence type="predicted"/>
<evidence type="ECO:0000313" key="2">
    <source>
        <dbReference type="Proteomes" id="UP001302429"/>
    </source>
</evidence>
<keyword evidence="2" id="KW-1185">Reference proteome</keyword>
<reference evidence="1 2" key="1">
    <citation type="submission" date="2023-10" db="EMBL/GenBank/DDBJ databases">
        <title>Complete genome sequence of a Sphingomonadaceae bacterium.</title>
        <authorList>
            <person name="Yan C."/>
        </authorList>
    </citation>
    <scope>NUCLEOTIDE SEQUENCE [LARGE SCALE GENOMIC DNA]</scope>
    <source>
        <strain evidence="1 2">SCSIO 66989</strain>
    </source>
</reference>
<dbReference type="Proteomes" id="UP001302429">
    <property type="component" value="Chromosome"/>
</dbReference>
<protein>
    <submittedName>
        <fullName evidence="1">Uncharacterized protein</fullName>
    </submittedName>
</protein>
<organism evidence="1 2">
    <name type="scientific">Alterisphingorhabdus coralli</name>
    <dbReference type="NCBI Taxonomy" id="3071408"/>
    <lineage>
        <taxon>Bacteria</taxon>
        <taxon>Pseudomonadati</taxon>
        <taxon>Pseudomonadota</taxon>
        <taxon>Alphaproteobacteria</taxon>
        <taxon>Sphingomonadales</taxon>
        <taxon>Sphingomonadaceae</taxon>
        <taxon>Alterisphingorhabdus (ex Yan et al. 2024)</taxon>
    </lineage>
</organism>
<dbReference type="RefSeq" id="WP_317082139.1">
    <property type="nucleotide sequence ID" value="NZ_CP136594.1"/>
</dbReference>
<accession>A0AA97I1I4</accession>